<dbReference type="EMBL" id="LR797404">
    <property type="protein sequence ID" value="CAB4214130.1"/>
    <property type="molecule type" value="Genomic_DNA"/>
</dbReference>
<name>A0A6J5PR02_9CAUD</name>
<evidence type="ECO:0000313" key="3">
    <source>
        <dbReference type="EMBL" id="CAB4200281.1"/>
    </source>
</evidence>
<reference evidence="1" key="1">
    <citation type="submission" date="2020-05" db="EMBL/GenBank/DDBJ databases">
        <authorList>
            <person name="Chiriac C."/>
            <person name="Salcher M."/>
            <person name="Ghai R."/>
            <person name="Kavagutti S V."/>
        </authorList>
    </citation>
    <scope>NUCLEOTIDE SEQUENCE</scope>
</reference>
<sequence length="62" mass="6768">METLKSILQYAIDRADEPSTWIGIGSMFTAIGWAINPETWQAISYIGMGVGGFAAMVLKEKT</sequence>
<evidence type="ECO:0000313" key="4">
    <source>
        <dbReference type="EMBL" id="CAB4214130.1"/>
    </source>
</evidence>
<proteinExistence type="predicted"/>
<protein>
    <submittedName>
        <fullName evidence="1">Uncharacterized protein</fullName>
    </submittedName>
</protein>
<evidence type="ECO:0000313" key="2">
    <source>
        <dbReference type="EMBL" id="CAB4184290.1"/>
    </source>
</evidence>
<dbReference type="EMBL" id="LR797291">
    <property type="protein sequence ID" value="CAB4200281.1"/>
    <property type="molecule type" value="Genomic_DNA"/>
</dbReference>
<dbReference type="EMBL" id="LR796876">
    <property type="protein sequence ID" value="CAB4171508.1"/>
    <property type="molecule type" value="Genomic_DNA"/>
</dbReference>
<organism evidence="1">
    <name type="scientific">uncultured Caudovirales phage</name>
    <dbReference type="NCBI Taxonomy" id="2100421"/>
    <lineage>
        <taxon>Viruses</taxon>
        <taxon>Duplodnaviria</taxon>
        <taxon>Heunggongvirae</taxon>
        <taxon>Uroviricota</taxon>
        <taxon>Caudoviricetes</taxon>
        <taxon>Peduoviridae</taxon>
        <taxon>Maltschvirus</taxon>
        <taxon>Maltschvirus maltsch</taxon>
    </lineage>
</organism>
<accession>A0A6J5PR02</accession>
<evidence type="ECO:0000313" key="1">
    <source>
        <dbReference type="EMBL" id="CAB4171508.1"/>
    </source>
</evidence>
<dbReference type="EMBL" id="LR797048">
    <property type="protein sequence ID" value="CAB4184290.1"/>
    <property type="molecule type" value="Genomic_DNA"/>
</dbReference>
<gene>
    <name evidence="2" type="ORF">UFOVP1097_43</name>
    <name evidence="3" type="ORF">UFOVP1349_37</name>
    <name evidence="4" type="ORF">UFOVP1456_17</name>
    <name evidence="1" type="ORF">UFOVP925_6</name>
</gene>